<dbReference type="AlphaFoldDB" id="A0A7W0C0L1"/>
<gene>
    <name evidence="1" type="ORF">HNR31_002242</name>
</gene>
<comment type="caution">
    <text evidence="1">The sequence shown here is derived from an EMBL/GenBank/DDBJ whole genome shotgun (WGS) entry which is preliminary data.</text>
</comment>
<proteinExistence type="predicted"/>
<dbReference type="RefSeq" id="WP_181556260.1">
    <property type="nucleotide sequence ID" value="NZ_JACDUT010000006.1"/>
</dbReference>
<sequence length="59" mass="6935">MNQEIPSKTIYLGKTKIIIHSLLMGMTEDEQERWFEDEWKKGNPVLKQIVEAAWKCLEG</sequence>
<keyword evidence="2" id="KW-1185">Reference proteome</keyword>
<dbReference type="EMBL" id="JACDUT010000006">
    <property type="protein sequence ID" value="MBA2875454.1"/>
    <property type="molecule type" value="Genomic_DNA"/>
</dbReference>
<evidence type="ECO:0000313" key="2">
    <source>
        <dbReference type="Proteomes" id="UP000523087"/>
    </source>
</evidence>
<dbReference type="Proteomes" id="UP000523087">
    <property type="component" value="Unassembled WGS sequence"/>
</dbReference>
<evidence type="ECO:0000313" key="1">
    <source>
        <dbReference type="EMBL" id="MBA2875454.1"/>
    </source>
</evidence>
<name>A0A7W0C0L1_9BACL</name>
<organism evidence="1 2">
    <name type="scientific">Thermaerobacillus caldiproteolyticus</name>
    <dbReference type="NCBI Taxonomy" id="247480"/>
    <lineage>
        <taxon>Bacteria</taxon>
        <taxon>Bacillati</taxon>
        <taxon>Bacillota</taxon>
        <taxon>Bacilli</taxon>
        <taxon>Bacillales</taxon>
        <taxon>Anoxybacillaceae</taxon>
        <taxon>Thermaerobacillus</taxon>
    </lineage>
</organism>
<accession>A0A7W0C0L1</accession>
<reference evidence="1 2" key="1">
    <citation type="submission" date="2020-07" db="EMBL/GenBank/DDBJ databases">
        <title>Genomic Encyclopedia of Type Strains, Phase IV (KMG-IV): sequencing the most valuable type-strain genomes for metagenomic binning, comparative biology and taxonomic classification.</title>
        <authorList>
            <person name="Goeker M."/>
        </authorList>
    </citation>
    <scope>NUCLEOTIDE SEQUENCE [LARGE SCALE GENOMIC DNA]</scope>
    <source>
        <strain evidence="1 2">DSM 15730</strain>
    </source>
</reference>
<protein>
    <submittedName>
        <fullName evidence="1">Uncharacterized protein</fullName>
    </submittedName>
</protein>